<feature type="transmembrane region" description="Helical" evidence="1">
    <location>
        <begin position="62"/>
        <end position="83"/>
    </location>
</feature>
<dbReference type="HOGENOM" id="CLU_613493_0_0_14"/>
<dbReference type="AlphaFoldDB" id="W8GG29"/>
<evidence type="ECO:0000313" key="2">
    <source>
        <dbReference type="EMBL" id="AHK22533.1"/>
    </source>
</evidence>
<feature type="transmembrane region" description="Helical" evidence="1">
    <location>
        <begin position="89"/>
        <end position="106"/>
    </location>
</feature>
<feature type="transmembrane region" description="Helical" evidence="1">
    <location>
        <begin position="126"/>
        <end position="156"/>
    </location>
</feature>
<dbReference type="STRING" id="1427984.X271_00428"/>
<evidence type="ECO:0000256" key="1">
    <source>
        <dbReference type="SAM" id="Phobius"/>
    </source>
</evidence>
<sequence length="446" mass="52300">MEKSKRKLNSKKKQELTLEQEISLNLDSEIKIYKNLQTDSKQNFWNILWLLFRKYFTSISTIYILMICLIMLVTLCLIFPPFFSLTPTLSFNFLIDGFLVYGIYFYNIRNSTFYSNFSFNKRYRLYIYSSIFLLMLFSNTLVMLFSIFFTLLMYWLNIIWAVFPFPVGIPRFHGQQFISVDYSFQTIGWGVVFYCLLLITAITFVLSFAIQINSKNIKGFFVISSGIILLNLVFGGCLFFAFGPTIEGTKIDYSVYNNRGNLENQYISFFINGNSDYIKISGEGTQSDPYVITIPPTQTYIHDNNYISPDENTIINYKYYEVTNFGDIDTRSFLWILSQIFPFYHINQMLFTAFFRSMNIIPYDPSYVPPVNTSDFPEYTNILLFTIKDGTVVPLNTDGVYTNISFTPFRATNAGWWLVLTLPYANIIFYWFIGFYFDILKRKGKI</sequence>
<feature type="transmembrane region" description="Helical" evidence="1">
    <location>
        <begin position="220"/>
        <end position="242"/>
    </location>
</feature>
<accession>W8GG29</accession>
<keyword evidence="1" id="KW-0812">Transmembrane</keyword>
<keyword evidence="1" id="KW-1133">Transmembrane helix</keyword>
<dbReference type="KEGG" id="hcr:X271_00428"/>
<keyword evidence="3" id="KW-1185">Reference proteome</keyword>
<gene>
    <name evidence="2" type="ORF">X271_00428</name>
</gene>
<dbReference type="RefSeq" id="WP_025208823.1">
    <property type="nucleotide sequence ID" value="NZ_CP006932.1"/>
</dbReference>
<dbReference type="EMBL" id="CP006932">
    <property type="protein sequence ID" value="AHK22533.1"/>
    <property type="molecule type" value="Genomic_DNA"/>
</dbReference>
<name>W8GG29_9MOLU</name>
<organism evidence="2 3">
    <name type="scientific">Candidatus Hepatoplasma crinochetorum Av</name>
    <dbReference type="NCBI Taxonomy" id="1427984"/>
    <lineage>
        <taxon>Bacteria</taxon>
        <taxon>Bacillati</taxon>
        <taxon>Mycoplasmatota</taxon>
        <taxon>Mollicutes</taxon>
        <taxon>Candidatus Hepatoplasmataceae</taxon>
        <taxon>Candidatus Hepatoplasma</taxon>
    </lineage>
</organism>
<feature type="transmembrane region" description="Helical" evidence="1">
    <location>
        <begin position="414"/>
        <end position="437"/>
    </location>
</feature>
<keyword evidence="1" id="KW-0472">Membrane</keyword>
<reference evidence="2 3" key="1">
    <citation type="journal article" date="2014" name="Genome Biol. Evol.">
        <title>Phylogenomics of "Candidatus Hepatoplasma crinochetorum," a Lineage of Mollicutes Associated with Noninsect Arthropods.</title>
        <authorList>
            <person name="Leclercq S."/>
            <person name="Dittmer J."/>
            <person name="Bouchon D."/>
            <person name="Cordaux R."/>
        </authorList>
    </citation>
    <scope>NUCLEOTIDE SEQUENCE [LARGE SCALE GENOMIC DNA]</scope>
    <source>
        <strain evidence="2 3">Av</strain>
    </source>
</reference>
<evidence type="ECO:0000313" key="3">
    <source>
        <dbReference type="Proteomes" id="UP000019450"/>
    </source>
</evidence>
<proteinExistence type="predicted"/>
<feature type="transmembrane region" description="Helical" evidence="1">
    <location>
        <begin position="187"/>
        <end position="208"/>
    </location>
</feature>
<protein>
    <submittedName>
        <fullName evidence="2">Cation transport ATPase</fullName>
    </submittedName>
</protein>
<dbReference type="Proteomes" id="UP000019450">
    <property type="component" value="Chromosome"/>
</dbReference>